<evidence type="ECO:0000313" key="3">
    <source>
        <dbReference type="Proteomes" id="UP000647017"/>
    </source>
</evidence>
<reference evidence="2 3" key="1">
    <citation type="submission" date="2021-01" db="EMBL/GenBank/DDBJ databases">
        <title>Whole genome shotgun sequence of Verrucosispora andamanensis NBRC 109075.</title>
        <authorList>
            <person name="Komaki H."/>
            <person name="Tamura T."/>
        </authorList>
    </citation>
    <scope>NUCLEOTIDE SEQUENCE [LARGE SCALE GENOMIC DNA]</scope>
    <source>
        <strain evidence="2 3">NBRC 109075</strain>
    </source>
</reference>
<accession>A0ABQ4HV86</accession>
<evidence type="ECO:0000313" key="2">
    <source>
        <dbReference type="EMBL" id="GIJ09574.1"/>
    </source>
</evidence>
<comment type="caution">
    <text evidence="2">The sequence shown here is derived from an EMBL/GenBank/DDBJ whole genome shotgun (WGS) entry which is preliminary data.</text>
</comment>
<dbReference type="RefSeq" id="WP_204006838.1">
    <property type="nucleotide sequence ID" value="NZ_BOOZ01000014.1"/>
</dbReference>
<sequence length="166" mass="17625">MIRALLRAATVLAAALLAATVMASSAAASPISQRFSVPSGDNCTYGYTEGVLEWRSTAPTSAVRLTGVVVDRPSANEPIACRDDRRYTIATYVAYAGERPVDQAAQRVDNGVVRFDFVLGSSASVLGIDRVTIQICRTSLDGPSIRPDYCGREHTFRPTSIGPAGS</sequence>
<keyword evidence="3" id="KW-1185">Reference proteome</keyword>
<gene>
    <name evidence="2" type="ORF">Van01_27880</name>
</gene>
<name>A0ABQ4HV86_9ACTN</name>
<dbReference type="Proteomes" id="UP000647017">
    <property type="component" value="Unassembled WGS sequence"/>
</dbReference>
<organism evidence="2 3">
    <name type="scientific">Micromonospora andamanensis</name>
    <dbReference type="NCBI Taxonomy" id="1287068"/>
    <lineage>
        <taxon>Bacteria</taxon>
        <taxon>Bacillati</taxon>
        <taxon>Actinomycetota</taxon>
        <taxon>Actinomycetes</taxon>
        <taxon>Micromonosporales</taxon>
        <taxon>Micromonosporaceae</taxon>
        <taxon>Micromonospora</taxon>
    </lineage>
</organism>
<proteinExistence type="predicted"/>
<protein>
    <submittedName>
        <fullName evidence="2">Uncharacterized protein</fullName>
    </submittedName>
</protein>
<feature type="chain" id="PRO_5047164636" evidence="1">
    <location>
        <begin position="24"/>
        <end position="166"/>
    </location>
</feature>
<keyword evidence="1" id="KW-0732">Signal</keyword>
<feature type="signal peptide" evidence="1">
    <location>
        <begin position="1"/>
        <end position="23"/>
    </location>
</feature>
<evidence type="ECO:0000256" key="1">
    <source>
        <dbReference type="SAM" id="SignalP"/>
    </source>
</evidence>
<dbReference type="EMBL" id="BOOZ01000014">
    <property type="protein sequence ID" value="GIJ09574.1"/>
    <property type="molecule type" value="Genomic_DNA"/>
</dbReference>